<protein>
    <submittedName>
        <fullName evidence="1">Uncharacterized protein</fullName>
    </submittedName>
</protein>
<dbReference type="InterPro" id="IPR058705">
    <property type="entry name" value="A_ENA"/>
</dbReference>
<evidence type="ECO:0000313" key="1">
    <source>
        <dbReference type="EMBL" id="MDP4099093.1"/>
    </source>
</evidence>
<name>A0ABT9FWI1_9BACL</name>
<gene>
    <name evidence="1" type="ORF">OIN60_20415</name>
</gene>
<keyword evidence="2" id="KW-1185">Reference proteome</keyword>
<proteinExistence type="predicted"/>
<dbReference type="Pfam" id="PF26595">
    <property type="entry name" value="A_ENA"/>
    <property type="match status" value="1"/>
</dbReference>
<evidence type="ECO:0000313" key="2">
    <source>
        <dbReference type="Proteomes" id="UP001241848"/>
    </source>
</evidence>
<dbReference type="Proteomes" id="UP001241848">
    <property type="component" value="Unassembled WGS sequence"/>
</dbReference>
<reference evidence="1 2" key="1">
    <citation type="submission" date="2022-10" db="EMBL/GenBank/DDBJ databases">
        <title>Paenibacillus description and whole genome data of maize root bacterial community.</title>
        <authorList>
            <person name="Marton D."/>
            <person name="Farkas M."/>
            <person name="Cserhati M."/>
        </authorList>
    </citation>
    <scope>NUCLEOTIDE SEQUENCE [LARGE SCALE GENOMIC DNA]</scope>
    <source>
        <strain evidence="1 2">P96</strain>
    </source>
</reference>
<comment type="caution">
    <text evidence="1">The sequence shown here is derived from an EMBL/GenBank/DDBJ whole genome shotgun (WGS) entry which is preliminary data.</text>
</comment>
<dbReference type="RefSeq" id="WP_305756703.1">
    <property type="nucleotide sequence ID" value="NZ_JAPCKK010000031.1"/>
</dbReference>
<dbReference type="EMBL" id="JAPCKK010000031">
    <property type="protein sequence ID" value="MDP4099093.1"/>
    <property type="molecule type" value="Genomic_DNA"/>
</dbReference>
<accession>A0ABT9FWI1</accession>
<sequence length="191" mass="20214">MSQANIPNITSTIDITREEAITLIIASIAMEELGLSHILNAEGEKLQYVLGTLPGVSLAVPPTIGDLLAVNDSIRKTLKETVKKDWVLSNKLDMVLCDAKKPVAPIGPTCVPFMRSVTVPVCGPTELPVPVITCVPINYNGPIPCVPLQLPSGATCVPVPPADCVLLEQPSGVTCISRTVAEEVLLTVPRC</sequence>
<organism evidence="1 2">
    <name type="scientific">Paenibacillus zeirhizosphaerae</name>
    <dbReference type="NCBI Taxonomy" id="2987519"/>
    <lineage>
        <taxon>Bacteria</taxon>
        <taxon>Bacillati</taxon>
        <taxon>Bacillota</taxon>
        <taxon>Bacilli</taxon>
        <taxon>Bacillales</taxon>
        <taxon>Paenibacillaceae</taxon>
        <taxon>Paenibacillus</taxon>
    </lineage>
</organism>